<keyword evidence="1" id="KW-0812">Transmembrane</keyword>
<sequence>MNREKASWWDIVKSVLAALLGVQSDKNRERDFSQSSMWPYIIIGFIAVALFVVGLITIVSLIAPS</sequence>
<dbReference type="AlphaFoldDB" id="A0A1C3EGR1"/>
<dbReference type="Pfam" id="PF11174">
    <property type="entry name" value="DUF2970"/>
    <property type="match status" value="1"/>
</dbReference>
<dbReference type="Proteomes" id="UP000094936">
    <property type="component" value="Unassembled WGS sequence"/>
</dbReference>
<protein>
    <recommendedName>
        <fullName evidence="4">DUF2970 domain-containing protein</fullName>
    </recommendedName>
</protein>
<name>A0A1C3EGR1_9GAMM</name>
<gene>
    <name evidence="2" type="ORF">A8L45_12865</name>
</gene>
<dbReference type="RefSeq" id="WP_068903020.1">
    <property type="nucleotide sequence ID" value="NZ_JBHUIF010000006.1"/>
</dbReference>
<accession>A0A1C3EGR1</accession>
<evidence type="ECO:0000313" key="3">
    <source>
        <dbReference type="Proteomes" id="UP000094936"/>
    </source>
</evidence>
<keyword evidence="1" id="KW-1133">Transmembrane helix</keyword>
<organism evidence="2 3">
    <name type="scientific">Veronia pacifica</name>
    <dbReference type="NCBI Taxonomy" id="1080227"/>
    <lineage>
        <taxon>Bacteria</taxon>
        <taxon>Pseudomonadati</taxon>
        <taxon>Pseudomonadota</taxon>
        <taxon>Gammaproteobacteria</taxon>
        <taxon>Vibrionales</taxon>
        <taxon>Vibrionaceae</taxon>
        <taxon>Veronia</taxon>
    </lineage>
</organism>
<keyword evidence="1" id="KW-0472">Membrane</keyword>
<keyword evidence="3" id="KW-1185">Reference proteome</keyword>
<evidence type="ECO:0008006" key="4">
    <source>
        <dbReference type="Google" id="ProtNLM"/>
    </source>
</evidence>
<dbReference type="EMBL" id="LYBM01000023">
    <property type="protein sequence ID" value="ODA32420.1"/>
    <property type="molecule type" value="Genomic_DNA"/>
</dbReference>
<feature type="transmembrane region" description="Helical" evidence="1">
    <location>
        <begin position="40"/>
        <end position="63"/>
    </location>
</feature>
<dbReference type="InterPro" id="IPR021344">
    <property type="entry name" value="DUF2970"/>
</dbReference>
<comment type="caution">
    <text evidence="2">The sequence shown here is derived from an EMBL/GenBank/DDBJ whole genome shotgun (WGS) entry which is preliminary data.</text>
</comment>
<reference evidence="2 3" key="1">
    <citation type="submission" date="2016-05" db="EMBL/GenBank/DDBJ databases">
        <title>Genomic Taxonomy of the Vibrionaceae.</title>
        <authorList>
            <person name="Gomez-Gil B."/>
            <person name="Enciso-Ibarra J."/>
        </authorList>
    </citation>
    <scope>NUCLEOTIDE SEQUENCE [LARGE SCALE GENOMIC DNA]</scope>
    <source>
        <strain evidence="2 3">CAIM 1920</strain>
    </source>
</reference>
<proteinExistence type="predicted"/>
<dbReference type="OrthoDB" id="5625885at2"/>
<evidence type="ECO:0000256" key="1">
    <source>
        <dbReference type="SAM" id="Phobius"/>
    </source>
</evidence>
<dbReference type="STRING" id="1080227.A8L45_12865"/>
<evidence type="ECO:0000313" key="2">
    <source>
        <dbReference type="EMBL" id="ODA32420.1"/>
    </source>
</evidence>